<evidence type="ECO:0000313" key="3">
    <source>
        <dbReference type="Proteomes" id="UP001059844"/>
    </source>
</evidence>
<dbReference type="InterPro" id="IPR024775">
    <property type="entry name" value="DinB-like"/>
</dbReference>
<sequence length="172" mass="20139">MKETEILLRQTENVYKQTNTLLQSVPYEKWDIMPDIMETTVNWQVGHLIVSHYYHSVWVIIGMQTDLLQTLPLKKYGVYFTSGSPNDSIGRFNPNELFRDLVFIQQKSIEILSQLSDDILEFPLEPTGFPHPIAKNKREAIEWNIQHTGYHCGQLGMLIRVINKRFDYGLRL</sequence>
<evidence type="ECO:0000259" key="1">
    <source>
        <dbReference type="Pfam" id="PF12867"/>
    </source>
</evidence>
<dbReference type="SUPFAM" id="SSF109854">
    <property type="entry name" value="DinB/YfiT-like putative metalloenzymes"/>
    <property type="match status" value="1"/>
</dbReference>
<dbReference type="RefSeq" id="WP_256549756.1">
    <property type="nucleotide sequence ID" value="NZ_CP101751.1"/>
</dbReference>
<dbReference type="EMBL" id="CP101751">
    <property type="protein sequence ID" value="UUC44086.1"/>
    <property type="molecule type" value="Genomic_DNA"/>
</dbReference>
<name>A0ABY5IMM2_9FLAO</name>
<dbReference type="Proteomes" id="UP001059844">
    <property type="component" value="Chromosome"/>
</dbReference>
<organism evidence="2 3">
    <name type="scientific">Flavobacterium cerinum</name>
    <dbReference type="NCBI Taxonomy" id="2502784"/>
    <lineage>
        <taxon>Bacteria</taxon>
        <taxon>Pseudomonadati</taxon>
        <taxon>Bacteroidota</taxon>
        <taxon>Flavobacteriia</taxon>
        <taxon>Flavobacteriales</taxon>
        <taxon>Flavobacteriaceae</taxon>
        <taxon>Flavobacterium</taxon>
    </lineage>
</organism>
<gene>
    <name evidence="2" type="ORF">NOX80_10625</name>
</gene>
<dbReference type="Pfam" id="PF12867">
    <property type="entry name" value="DinB_2"/>
    <property type="match status" value="1"/>
</dbReference>
<keyword evidence="3" id="KW-1185">Reference proteome</keyword>
<evidence type="ECO:0000313" key="2">
    <source>
        <dbReference type="EMBL" id="UUC44086.1"/>
    </source>
</evidence>
<feature type="domain" description="DinB-like" evidence="1">
    <location>
        <begin position="10"/>
        <end position="155"/>
    </location>
</feature>
<dbReference type="Gene3D" id="1.20.120.450">
    <property type="entry name" value="dinb family like domain"/>
    <property type="match status" value="1"/>
</dbReference>
<proteinExistence type="predicted"/>
<protein>
    <submittedName>
        <fullName evidence="2">DinB family protein</fullName>
    </submittedName>
</protein>
<accession>A0ABY5IMM2</accession>
<reference evidence="2" key="1">
    <citation type="submission" date="2022-07" db="EMBL/GenBank/DDBJ databases">
        <title>Isolation, identification, and degradation of a PFOSA degrading strain from sewage treatment plant.</title>
        <authorList>
            <person name="Zhang L."/>
            <person name="Huo Y."/>
        </authorList>
    </citation>
    <scope>NUCLEOTIDE SEQUENCE</scope>
    <source>
        <strain evidence="2">C1</strain>
    </source>
</reference>
<dbReference type="InterPro" id="IPR034660">
    <property type="entry name" value="DinB/YfiT-like"/>
</dbReference>